<dbReference type="InterPro" id="IPR016024">
    <property type="entry name" value="ARM-type_fold"/>
</dbReference>
<gene>
    <name evidence="4" type="ORF">DBRI00130_LOCUS43295</name>
</gene>
<feature type="region of interest" description="Disordered" evidence="3">
    <location>
        <begin position="221"/>
        <end position="255"/>
    </location>
</feature>
<dbReference type="PANTHER" id="PTHR47249:SF1">
    <property type="entry name" value="VACUOLAR PROTEIN 8"/>
    <property type="match status" value="1"/>
</dbReference>
<reference evidence="4" key="1">
    <citation type="submission" date="2021-01" db="EMBL/GenBank/DDBJ databases">
        <authorList>
            <person name="Corre E."/>
            <person name="Pelletier E."/>
            <person name="Niang G."/>
            <person name="Scheremetjew M."/>
            <person name="Finn R."/>
            <person name="Kale V."/>
            <person name="Holt S."/>
            <person name="Cochrane G."/>
            <person name="Meng A."/>
            <person name="Brown T."/>
            <person name="Cohen L."/>
        </authorList>
    </citation>
    <scope>NUCLEOTIDE SEQUENCE</scope>
    <source>
        <strain evidence="4">GSO104</strain>
    </source>
</reference>
<dbReference type="AlphaFoldDB" id="A0A6V2Q3L8"/>
<dbReference type="PANTHER" id="PTHR47249">
    <property type="entry name" value="VACUOLAR PROTEIN 8"/>
    <property type="match status" value="1"/>
</dbReference>
<keyword evidence="2" id="KW-0677">Repeat</keyword>
<protein>
    <recommendedName>
        <fullName evidence="5">Armadillo repeat-containing protein 8</fullName>
    </recommendedName>
</protein>
<name>A0A6V2Q3L8_9STRA</name>
<dbReference type="InterPro" id="IPR045156">
    <property type="entry name" value="Vac8"/>
</dbReference>
<proteinExistence type="inferred from homology"/>
<evidence type="ECO:0000256" key="2">
    <source>
        <dbReference type="ARBA" id="ARBA00022737"/>
    </source>
</evidence>
<dbReference type="SUPFAM" id="SSF48371">
    <property type="entry name" value="ARM repeat"/>
    <property type="match status" value="1"/>
</dbReference>
<dbReference type="EMBL" id="HBNS01060157">
    <property type="protein sequence ID" value="CAE4666856.1"/>
    <property type="molecule type" value="Transcribed_RNA"/>
</dbReference>
<evidence type="ECO:0000313" key="4">
    <source>
        <dbReference type="EMBL" id="CAE4666856.1"/>
    </source>
</evidence>
<comment type="similarity">
    <text evidence="1">Belongs to the beta-catenin family.</text>
</comment>
<evidence type="ECO:0000256" key="3">
    <source>
        <dbReference type="SAM" id="MobiDB-lite"/>
    </source>
</evidence>
<dbReference type="InterPro" id="IPR011989">
    <property type="entry name" value="ARM-like"/>
</dbReference>
<evidence type="ECO:0000256" key="1">
    <source>
        <dbReference type="ARBA" id="ARBA00005462"/>
    </source>
</evidence>
<evidence type="ECO:0008006" key="5">
    <source>
        <dbReference type="Google" id="ProtNLM"/>
    </source>
</evidence>
<feature type="compositionally biased region" description="Low complexity" evidence="3">
    <location>
        <begin position="237"/>
        <end position="247"/>
    </location>
</feature>
<dbReference type="GO" id="GO:0071562">
    <property type="term" value="P:nucleus-vacuole junction assembly"/>
    <property type="evidence" value="ECO:0007669"/>
    <property type="project" value="InterPro"/>
</dbReference>
<organism evidence="4">
    <name type="scientific">Ditylum brightwellii</name>
    <dbReference type="NCBI Taxonomy" id="49249"/>
    <lineage>
        <taxon>Eukaryota</taxon>
        <taxon>Sar</taxon>
        <taxon>Stramenopiles</taxon>
        <taxon>Ochrophyta</taxon>
        <taxon>Bacillariophyta</taxon>
        <taxon>Mediophyceae</taxon>
        <taxon>Lithodesmiophycidae</taxon>
        <taxon>Lithodesmiales</taxon>
        <taxon>Lithodesmiaceae</taxon>
        <taxon>Ditylum</taxon>
    </lineage>
</organism>
<dbReference type="GO" id="GO:0043495">
    <property type="term" value="F:protein-membrane adaptor activity"/>
    <property type="evidence" value="ECO:0007669"/>
    <property type="project" value="InterPro"/>
</dbReference>
<accession>A0A6V2Q3L8</accession>
<dbReference type="Gene3D" id="1.25.10.10">
    <property type="entry name" value="Leucine-rich Repeat Variant"/>
    <property type="match status" value="1"/>
</dbReference>
<sequence>MRSFQDDMAEAMLDQDYSSVPIPQLPLPTTISYNETRETTLTWKDHVDGNKMPGKSVVINEPPYKRQRVTPATSTRQVIEVLNFCVVRTDREAAIASVCESFDHNVEAYHNEEIDYGADAALCKHLALLLLKESNEAQRMKSNKKKFNQDDYRANSHDGTSKGYTEEISRTVEALEMVYRCSANYVSSSFTRVGLEILPLLLGIINKELCCLKDSSSSEQCEDVNTEEDVRPKRTTSDSTLDSTMSGSEKKSQKETFYVSNQNTSSPNLLRKCTKIIGHFARVGSATETMAYHPDLLSTLKNIIDSQSDFVPSEARLNSLWIIANLACNTENMVMMACTPGLMDTLVKQCRFNDDKRLKHPESFSDYIHLIRAQSIAARAMLNLSWAPENKIPMFEVDNLVDSLITMLLTRTSEWGGRGHGVSTFLLQSRRHASGALRNLAAAPRRNKFHLCKHGNGSLLNSLLDAARNDPDTSVKTRVLATLHNLTCADSAEILISEPGLLDLLSELATANETTGNTEDELGTLAFRTLRTMEKAASSDMSCHDSLQKVLNEVSATRNSTVLKPVKTESSAE</sequence>